<reference evidence="2 3" key="1">
    <citation type="submission" date="2016-12" db="EMBL/GenBank/DDBJ databases">
        <title>The whole genome sequencing and assembly of Bacillus cohnii DSM 6307T strain.</title>
        <authorList>
            <person name="Lee Y.-J."/>
            <person name="Yi H."/>
            <person name="Bahn Y.-S."/>
            <person name="Kim J.F."/>
            <person name="Lee D.-W."/>
        </authorList>
    </citation>
    <scope>NUCLEOTIDE SEQUENCE [LARGE SCALE GENOMIC DNA]</scope>
    <source>
        <strain evidence="2 3">DSM 6307</strain>
    </source>
</reference>
<dbReference type="STRING" id="1314751.GCA_001591425_01214"/>
<keyword evidence="3" id="KW-1185">Reference proteome</keyword>
<proteinExistence type="predicted"/>
<name>A0A223KWT2_9BACI</name>
<dbReference type="Proteomes" id="UP000215224">
    <property type="component" value="Chromosome"/>
</dbReference>
<gene>
    <name evidence="2" type="ORF">BC6307_22595</name>
</gene>
<organism evidence="2 3">
    <name type="scientific">Sutcliffiella cohnii</name>
    <dbReference type="NCBI Taxonomy" id="33932"/>
    <lineage>
        <taxon>Bacteria</taxon>
        <taxon>Bacillati</taxon>
        <taxon>Bacillota</taxon>
        <taxon>Bacilli</taxon>
        <taxon>Bacillales</taxon>
        <taxon>Bacillaceae</taxon>
        <taxon>Sutcliffiella</taxon>
    </lineage>
</organism>
<dbReference type="Pfam" id="PF22289">
    <property type="entry name" value="DmmA-like_C"/>
    <property type="match status" value="1"/>
</dbReference>
<accession>A0A223KWT2</accession>
<dbReference type="KEGG" id="bcoh:BC6307_22595"/>
<evidence type="ECO:0000313" key="2">
    <source>
        <dbReference type="EMBL" id="AST93864.1"/>
    </source>
</evidence>
<dbReference type="NCBIfam" id="NF041259">
    <property type="entry name" value="mono_DmmA_fam"/>
    <property type="match status" value="1"/>
</dbReference>
<dbReference type="AlphaFoldDB" id="A0A223KWT2"/>
<feature type="domain" description="Dimethylamine monooxygenase subunit DmmA-like C-terminal" evidence="1">
    <location>
        <begin position="99"/>
        <end position="143"/>
    </location>
</feature>
<dbReference type="EMBL" id="CP018866">
    <property type="protein sequence ID" value="AST93864.1"/>
    <property type="molecule type" value="Genomic_DNA"/>
</dbReference>
<evidence type="ECO:0000313" key="3">
    <source>
        <dbReference type="Proteomes" id="UP000215224"/>
    </source>
</evidence>
<sequence length="148" mass="16786">MTVSLINGKRKYIFCGDEASLEVLQPIIYEVKKKELPFEIVPLDSSTLQNLLSSQKMGTFLYIAAPWKLKREIEKMAWSIGYSEEEMISVGIGPKPMNVFCCRCHGITEKINLIVDEEITCSHCELQLVVSDHYSSLRDAHLGYVAKL</sequence>
<evidence type="ECO:0000259" key="1">
    <source>
        <dbReference type="Pfam" id="PF22289"/>
    </source>
</evidence>
<dbReference type="RefSeq" id="WP_066413458.1">
    <property type="nucleotide sequence ID" value="NZ_CP018866.1"/>
</dbReference>
<protein>
    <recommendedName>
        <fullName evidence="1">Dimethylamine monooxygenase subunit DmmA-like C-terminal domain-containing protein</fullName>
    </recommendedName>
</protein>
<dbReference type="InterPro" id="IPR048037">
    <property type="entry name" value="DmmA-like_C"/>
</dbReference>